<comment type="similarity">
    <text evidence="1">Belongs to the DnaB/DnaD family.</text>
</comment>
<dbReference type="Pfam" id="PF07261">
    <property type="entry name" value="DnaB_2"/>
    <property type="match status" value="1"/>
</dbReference>
<organism evidence="5 6">
    <name type="scientific">Staphylococcus kloosii</name>
    <dbReference type="NCBI Taxonomy" id="29384"/>
    <lineage>
        <taxon>Bacteria</taxon>
        <taxon>Bacillati</taxon>
        <taxon>Bacillota</taxon>
        <taxon>Bacilli</taxon>
        <taxon>Bacillales</taxon>
        <taxon>Staphylococcaceae</taxon>
        <taxon>Staphylococcus</taxon>
    </lineage>
</organism>
<feature type="compositionally biased region" description="Polar residues" evidence="2">
    <location>
        <begin position="421"/>
        <end position="435"/>
    </location>
</feature>
<dbReference type="EMBL" id="LUGM01000002">
    <property type="protein sequence ID" value="KYH14282.1"/>
    <property type="molecule type" value="Genomic_DNA"/>
</dbReference>
<protein>
    <submittedName>
        <fullName evidence="5">Helicase DnaB</fullName>
    </submittedName>
</protein>
<feature type="domain" description="DnaB/C C-terminal" evidence="3">
    <location>
        <begin position="317"/>
        <end position="378"/>
    </location>
</feature>
<gene>
    <name evidence="5" type="ORF">A0131_05765</name>
</gene>
<reference evidence="5 6" key="1">
    <citation type="submission" date="2016-02" db="EMBL/GenBank/DDBJ databases">
        <title>Draft genome sequence of hydrocarbon degrading Staphylococcus saprophyticus Strain CNV2, isolated from crude-oil contaminated soil from Noonmati Oil Refinery, Guwahati, Assam, India.</title>
        <authorList>
            <person name="Mukherjee A."/>
            <person name="Chettri B."/>
            <person name="Langpoklakpam J."/>
            <person name="Singh A.K."/>
            <person name="Chattopadhyay D.J."/>
        </authorList>
    </citation>
    <scope>NUCLEOTIDE SEQUENCE [LARGE SCALE GENOMIC DNA]</scope>
    <source>
        <strain evidence="5 6">CNV2</strain>
    </source>
</reference>
<accession>A0A151A4K5</accession>
<dbReference type="Pfam" id="PF25888">
    <property type="entry name" value="WHD_DnaB"/>
    <property type="match status" value="1"/>
</dbReference>
<evidence type="ECO:0000313" key="6">
    <source>
        <dbReference type="Proteomes" id="UP000075418"/>
    </source>
</evidence>
<keyword evidence="5" id="KW-0378">Hydrolase</keyword>
<feature type="domain" description="Replicative helicase loading/DNA remodeling protein DnaB N-terminal winged helix" evidence="4">
    <location>
        <begin position="11"/>
        <end position="258"/>
    </location>
</feature>
<dbReference type="InterPro" id="IPR058660">
    <property type="entry name" value="WHD_DnaB"/>
</dbReference>
<evidence type="ECO:0000256" key="2">
    <source>
        <dbReference type="SAM" id="MobiDB-lite"/>
    </source>
</evidence>
<keyword evidence="5" id="KW-0547">Nucleotide-binding</keyword>
<dbReference type="Proteomes" id="UP000075418">
    <property type="component" value="Unassembled WGS sequence"/>
</dbReference>
<name>A0A151A4K5_9STAP</name>
<sequence>MGLQSSDFGLRPQDNFNVIRDFSINEQHLDILNRLFTPLVGPNAMGLYYYLEQFVTQKAEIVTTHYVVMSELQINLSEFRTQMDSLEAIGLVKSYVHHDSNTSSFVYKLIQPPTAYQFFSDPMLSIFLFTAVGKERYHQLKAHFEAGTAFNLSDYQEITRKFTDVFSVPNKQFHNDVSNIKREKSYEGLNLAKVDFDFEALYDLLQSHFISTEIINADAKALITQLATLYGLTLEAMKSVILKSITSAQQLSFEDMRKYARTYYQMEHEQSLPSLQLKQQDMVQSEDNGQAAEEDRLEQLNRVSPIEMLTAWKGSEISLDEKKLVEELVEREQLPFGVINILLQFVMLKRDMRLPKKYTLTIAAHWKRKGLKTAQEAEPFAKKINEEEQQQRSQRNFKQPRANLVSKEMTPKWLLERDNTNNDQQKQSENETTVTDDSEHEKERAAFLQHLKERWGDDD</sequence>
<evidence type="ECO:0000313" key="5">
    <source>
        <dbReference type="EMBL" id="KYH14282.1"/>
    </source>
</evidence>
<comment type="caution">
    <text evidence="5">The sequence shown here is derived from an EMBL/GenBank/DDBJ whole genome shotgun (WGS) entry which is preliminary data.</text>
</comment>
<dbReference type="InterPro" id="IPR006343">
    <property type="entry name" value="DnaB/C_C"/>
</dbReference>
<keyword evidence="5" id="KW-0067">ATP-binding</keyword>
<keyword evidence="5" id="KW-0347">Helicase</keyword>
<dbReference type="RefSeq" id="WP_061854467.1">
    <property type="nucleotide sequence ID" value="NZ_LUGM01000002.1"/>
</dbReference>
<evidence type="ECO:0000256" key="1">
    <source>
        <dbReference type="ARBA" id="ARBA00093462"/>
    </source>
</evidence>
<evidence type="ECO:0000259" key="3">
    <source>
        <dbReference type="Pfam" id="PF07261"/>
    </source>
</evidence>
<feature type="compositionally biased region" description="Basic and acidic residues" evidence="2">
    <location>
        <begin position="437"/>
        <end position="459"/>
    </location>
</feature>
<dbReference type="AlphaFoldDB" id="A0A151A4K5"/>
<proteinExistence type="inferred from homology"/>
<dbReference type="GO" id="GO:0004386">
    <property type="term" value="F:helicase activity"/>
    <property type="evidence" value="ECO:0007669"/>
    <property type="project" value="UniProtKB-KW"/>
</dbReference>
<evidence type="ECO:0000259" key="4">
    <source>
        <dbReference type="Pfam" id="PF25888"/>
    </source>
</evidence>
<feature type="region of interest" description="Disordered" evidence="2">
    <location>
        <begin position="386"/>
        <end position="459"/>
    </location>
</feature>